<gene>
    <name evidence="2" type="ORF">Scep_026288</name>
</gene>
<dbReference type="AlphaFoldDB" id="A0AAP0EK95"/>
<evidence type="ECO:0000313" key="3">
    <source>
        <dbReference type="Proteomes" id="UP001419268"/>
    </source>
</evidence>
<feature type="region of interest" description="Disordered" evidence="1">
    <location>
        <begin position="108"/>
        <end position="166"/>
    </location>
</feature>
<reference evidence="2 3" key="1">
    <citation type="submission" date="2024-01" db="EMBL/GenBank/DDBJ databases">
        <title>Genome assemblies of Stephania.</title>
        <authorList>
            <person name="Yang L."/>
        </authorList>
    </citation>
    <scope>NUCLEOTIDE SEQUENCE [LARGE SCALE GENOMIC DNA]</scope>
    <source>
        <strain evidence="2">JXDWG</strain>
        <tissue evidence="2">Leaf</tissue>
    </source>
</reference>
<protein>
    <submittedName>
        <fullName evidence="2">Uncharacterized protein</fullName>
    </submittedName>
</protein>
<feature type="region of interest" description="Disordered" evidence="1">
    <location>
        <begin position="73"/>
        <end position="94"/>
    </location>
</feature>
<feature type="compositionally biased region" description="Low complexity" evidence="1">
    <location>
        <begin position="108"/>
        <end position="132"/>
    </location>
</feature>
<evidence type="ECO:0000256" key="1">
    <source>
        <dbReference type="SAM" id="MobiDB-lite"/>
    </source>
</evidence>
<proteinExistence type="predicted"/>
<comment type="caution">
    <text evidence="2">The sequence shown here is derived from an EMBL/GenBank/DDBJ whole genome shotgun (WGS) entry which is preliminary data.</text>
</comment>
<dbReference type="Proteomes" id="UP001419268">
    <property type="component" value="Unassembled WGS sequence"/>
</dbReference>
<evidence type="ECO:0000313" key="2">
    <source>
        <dbReference type="EMBL" id="KAK9094819.1"/>
    </source>
</evidence>
<accession>A0AAP0EK95</accession>
<organism evidence="2 3">
    <name type="scientific">Stephania cephalantha</name>
    <dbReference type="NCBI Taxonomy" id="152367"/>
    <lineage>
        <taxon>Eukaryota</taxon>
        <taxon>Viridiplantae</taxon>
        <taxon>Streptophyta</taxon>
        <taxon>Embryophyta</taxon>
        <taxon>Tracheophyta</taxon>
        <taxon>Spermatophyta</taxon>
        <taxon>Magnoliopsida</taxon>
        <taxon>Ranunculales</taxon>
        <taxon>Menispermaceae</taxon>
        <taxon>Menispermoideae</taxon>
        <taxon>Cissampelideae</taxon>
        <taxon>Stephania</taxon>
    </lineage>
</organism>
<name>A0AAP0EK95_9MAGN</name>
<sequence length="346" mass="36286">MNSDPWYYAYHYSQPPLVERLGCAWGSLKRKKLKSSLIKKLIDLRRCESCISQLQNLSKVQTLALTRAVTLSHQLSRSPQPVRPHCLTASPPHRQCRRPLQLSRLASAVRAAMSSPSPSSSRARLSPLKSKPSPVPSPSPPGLSRSLCSAASPPHRRVVASPGSRGLASAVQVVRRAVTLSPPALALASPLSSRGLASAVWLCRHLSSRLSRSPLPLSSPNPRASPSVSSPLRSRGLACCCAGRVVTLPPALASASQVQTLTASPVSAVGASPYPALASACAVTPLQSPTLASSSQPLPYKIKTLCSNRASATVSRAPAPLSAAAQLTTSRASVTLVGSVVEGFFK</sequence>
<dbReference type="EMBL" id="JBBNAG010000011">
    <property type="protein sequence ID" value="KAK9094819.1"/>
    <property type="molecule type" value="Genomic_DNA"/>
</dbReference>
<keyword evidence="3" id="KW-1185">Reference proteome</keyword>